<dbReference type="Proteomes" id="UP000015464">
    <property type="component" value="Unassembled WGS sequence"/>
</dbReference>
<gene>
    <name evidence="1" type="ORF">SPOG_01852</name>
</gene>
<name>S9W3K2_SCHCR</name>
<dbReference type="EMBL" id="KE546989">
    <property type="protein sequence ID" value="EPY52530.1"/>
    <property type="molecule type" value="Genomic_DNA"/>
</dbReference>
<dbReference type="HOGENOM" id="CLU_2997748_0_0_1"/>
<protein>
    <submittedName>
        <fullName evidence="1">Uncharacterized protein</fullName>
    </submittedName>
</protein>
<dbReference type="GeneID" id="25036178"/>
<organism evidence="1 2">
    <name type="scientific">Schizosaccharomyces cryophilus (strain OY26 / ATCC MYA-4695 / CBS 11777 / NBRC 106824 / NRRL Y48691)</name>
    <name type="common">Fission yeast</name>
    <dbReference type="NCBI Taxonomy" id="653667"/>
    <lineage>
        <taxon>Eukaryota</taxon>
        <taxon>Fungi</taxon>
        <taxon>Dikarya</taxon>
        <taxon>Ascomycota</taxon>
        <taxon>Taphrinomycotina</taxon>
        <taxon>Schizosaccharomycetes</taxon>
        <taxon>Schizosaccharomycetales</taxon>
        <taxon>Schizosaccharomycetaceae</taxon>
        <taxon>Schizosaccharomyces</taxon>
    </lineage>
</organism>
<proteinExistence type="predicted"/>
<evidence type="ECO:0000313" key="1">
    <source>
        <dbReference type="EMBL" id="EPY52530.1"/>
    </source>
</evidence>
<keyword evidence="2" id="KW-1185">Reference proteome</keyword>
<sequence length="57" mass="6713">MPLLYENENEVVSSKNKVLQIFQVDVYTNGKIIEMFFDSFVINERLSNDLSKTKRLN</sequence>
<accession>S9W3K2</accession>
<evidence type="ECO:0000313" key="2">
    <source>
        <dbReference type="Proteomes" id="UP000015464"/>
    </source>
</evidence>
<dbReference type="RefSeq" id="XP_013022410.1">
    <property type="nucleotide sequence ID" value="XM_013166956.1"/>
</dbReference>
<dbReference type="AlphaFoldDB" id="S9W3K2"/>
<reference evidence="1 2" key="1">
    <citation type="journal article" date="2011" name="Science">
        <title>Comparative functional genomics of the fission yeasts.</title>
        <authorList>
            <person name="Rhind N."/>
            <person name="Chen Z."/>
            <person name="Yassour M."/>
            <person name="Thompson D.A."/>
            <person name="Haas B.J."/>
            <person name="Habib N."/>
            <person name="Wapinski I."/>
            <person name="Roy S."/>
            <person name="Lin M.F."/>
            <person name="Heiman D.I."/>
            <person name="Young S.K."/>
            <person name="Furuya K."/>
            <person name="Guo Y."/>
            <person name="Pidoux A."/>
            <person name="Chen H.M."/>
            <person name="Robbertse B."/>
            <person name="Goldberg J.M."/>
            <person name="Aoki K."/>
            <person name="Bayne E.H."/>
            <person name="Berlin A.M."/>
            <person name="Desjardins C.A."/>
            <person name="Dobbs E."/>
            <person name="Dukaj L."/>
            <person name="Fan L."/>
            <person name="FitzGerald M.G."/>
            <person name="French C."/>
            <person name="Gujja S."/>
            <person name="Hansen K."/>
            <person name="Keifenheim D."/>
            <person name="Levin J.Z."/>
            <person name="Mosher R.A."/>
            <person name="Mueller C.A."/>
            <person name="Pfiffner J."/>
            <person name="Priest M."/>
            <person name="Russ C."/>
            <person name="Smialowska A."/>
            <person name="Swoboda P."/>
            <person name="Sykes S.M."/>
            <person name="Vaughn M."/>
            <person name="Vengrova S."/>
            <person name="Yoder R."/>
            <person name="Zeng Q."/>
            <person name="Allshire R."/>
            <person name="Baulcombe D."/>
            <person name="Birren B.W."/>
            <person name="Brown W."/>
            <person name="Ekwall K."/>
            <person name="Kellis M."/>
            <person name="Leatherwood J."/>
            <person name="Levin H."/>
            <person name="Margalit H."/>
            <person name="Martienssen R."/>
            <person name="Nieduszynski C.A."/>
            <person name="Spatafora J.W."/>
            <person name="Friedman N."/>
            <person name="Dalgaard J.Z."/>
            <person name="Baumann P."/>
            <person name="Niki H."/>
            <person name="Regev A."/>
            <person name="Nusbaum C."/>
        </authorList>
    </citation>
    <scope>NUCLEOTIDE SEQUENCE [LARGE SCALE GENOMIC DNA]</scope>
    <source>
        <strain evidence="2">OY26 / ATCC MYA-4695 / CBS 11777 / NBRC 106824 / NRRL Y48691</strain>
    </source>
</reference>